<comment type="cofactor">
    <cofactor evidence="4">
        <name>Mg(2+)</name>
        <dbReference type="ChEBI" id="CHEBI:18420"/>
    </cofactor>
</comment>
<keyword evidence="9" id="KW-0479">Metal-binding</keyword>
<gene>
    <name evidence="14" type="ORF">MOQ_004373</name>
</gene>
<dbReference type="GO" id="GO:0009159">
    <property type="term" value="P:deoxyribonucleoside monophosphate catabolic process"/>
    <property type="evidence" value="ECO:0007669"/>
    <property type="project" value="UniProtKB-ARBA"/>
</dbReference>
<evidence type="ECO:0000256" key="8">
    <source>
        <dbReference type="ARBA" id="ARBA00012964"/>
    </source>
</evidence>
<comment type="similarity">
    <text evidence="6">Belongs to the HDDC2 family.</text>
</comment>
<evidence type="ECO:0000313" key="14">
    <source>
        <dbReference type="EMBL" id="EKF31784.1"/>
    </source>
</evidence>
<feature type="signal peptide" evidence="12">
    <location>
        <begin position="1"/>
        <end position="22"/>
    </location>
</feature>
<dbReference type="AlphaFoldDB" id="K2N1C9"/>
<dbReference type="OrthoDB" id="10254258at2759"/>
<comment type="function">
    <text evidence="5">Catalyzes the dephosphorylation of the nucleoside 5'-monophosphates deoxyadenosine monophosphate (dAMP), deoxycytidine monophosphate (dCMP), deoxyguanosine monophosphate (dGMP) and deoxythymidine monophosphate (dTMP).</text>
</comment>
<organism evidence="14 15">
    <name type="scientific">Trypanosoma cruzi marinkellei</name>
    <dbReference type="NCBI Taxonomy" id="85056"/>
    <lineage>
        <taxon>Eukaryota</taxon>
        <taxon>Discoba</taxon>
        <taxon>Euglenozoa</taxon>
        <taxon>Kinetoplastea</taxon>
        <taxon>Metakinetoplastina</taxon>
        <taxon>Trypanosomatida</taxon>
        <taxon>Trypanosomatidae</taxon>
        <taxon>Trypanosoma</taxon>
        <taxon>Schizotrypanum</taxon>
    </lineage>
</organism>
<dbReference type="PANTHER" id="PTHR11845:SF13">
    <property type="entry name" value="5'-DEOXYNUCLEOTIDASE HDDC2"/>
    <property type="match status" value="1"/>
</dbReference>
<evidence type="ECO:0000256" key="4">
    <source>
        <dbReference type="ARBA" id="ARBA00001946"/>
    </source>
</evidence>
<keyword evidence="10" id="KW-0378">Hydrolase</keyword>
<comment type="cofactor">
    <cofactor evidence="3">
        <name>Co(2+)</name>
        <dbReference type="ChEBI" id="CHEBI:48828"/>
    </cofactor>
</comment>
<evidence type="ECO:0000256" key="6">
    <source>
        <dbReference type="ARBA" id="ARBA00009999"/>
    </source>
</evidence>
<dbReference type="EC" id="3.1.3.89" evidence="8"/>
<keyword evidence="12" id="KW-0732">Signal</keyword>
<evidence type="ECO:0000256" key="11">
    <source>
        <dbReference type="ARBA" id="ARBA00022842"/>
    </source>
</evidence>
<keyword evidence="11" id="KW-0460">Magnesium</keyword>
<dbReference type="InterPro" id="IPR003607">
    <property type="entry name" value="HD/PDEase_dom"/>
</dbReference>
<feature type="chain" id="PRO_5003861722" description="5'-deoxynucleotidase" evidence="12">
    <location>
        <begin position="23"/>
        <end position="229"/>
    </location>
</feature>
<feature type="domain" description="HD" evidence="13">
    <location>
        <begin position="80"/>
        <end position="184"/>
    </location>
</feature>
<evidence type="ECO:0000256" key="1">
    <source>
        <dbReference type="ARBA" id="ARBA00001638"/>
    </source>
</evidence>
<evidence type="ECO:0000259" key="13">
    <source>
        <dbReference type="PROSITE" id="PS51831"/>
    </source>
</evidence>
<comment type="subunit">
    <text evidence="7">Homodimer.</text>
</comment>
<evidence type="ECO:0000256" key="12">
    <source>
        <dbReference type="SAM" id="SignalP"/>
    </source>
</evidence>
<dbReference type="GO" id="GO:0046872">
    <property type="term" value="F:metal ion binding"/>
    <property type="evidence" value="ECO:0007669"/>
    <property type="project" value="UniProtKB-KW"/>
</dbReference>
<dbReference type="FunFam" id="1.10.3210.10:FF:000011">
    <property type="entry name" value="HD domain-containing protein 2"/>
    <property type="match status" value="1"/>
</dbReference>
<evidence type="ECO:0000256" key="3">
    <source>
        <dbReference type="ARBA" id="ARBA00001941"/>
    </source>
</evidence>
<evidence type="ECO:0000256" key="10">
    <source>
        <dbReference type="ARBA" id="ARBA00022801"/>
    </source>
</evidence>
<dbReference type="PROSITE" id="PS51831">
    <property type="entry name" value="HD"/>
    <property type="match status" value="1"/>
</dbReference>
<comment type="catalytic activity">
    <reaction evidence="1">
        <text>a 2'-deoxyribonucleoside 5'-phosphate + H2O = a 2'-deoxyribonucleoside + phosphate</text>
        <dbReference type="Rhea" id="RHEA:36167"/>
        <dbReference type="ChEBI" id="CHEBI:15377"/>
        <dbReference type="ChEBI" id="CHEBI:18274"/>
        <dbReference type="ChEBI" id="CHEBI:43474"/>
        <dbReference type="ChEBI" id="CHEBI:65317"/>
        <dbReference type="EC" id="3.1.3.89"/>
    </reaction>
</comment>
<comment type="caution">
    <text evidence="14">The sequence shown here is derived from an EMBL/GenBank/DDBJ whole genome shotgun (WGS) entry which is preliminary data.</text>
</comment>
<evidence type="ECO:0000256" key="2">
    <source>
        <dbReference type="ARBA" id="ARBA00001936"/>
    </source>
</evidence>
<dbReference type="SUPFAM" id="SSF109604">
    <property type="entry name" value="HD-domain/PDEase-like"/>
    <property type="match status" value="1"/>
</dbReference>
<accession>K2N1C9</accession>
<sequence>MTTAGFRLALSALLAFFLQLKASLLLPPPHHPSKERKKGDCFTLCVMAEDTITFLRTVGKLKETDRTGWVEQGIPNPESVSDHMYRVAVMCMMCPDEKLDRNKLIRMALCHDAGESIVGDISPKMGVSKEDKYNQEKAAVLHLTGLLEKESPLSRELHELWEEYEAQQTLEAQFLKDIDLLEMVAQAHAYELAHPEKDLSSFFVSGENIKHPWARNIYETLLRTRSSKK</sequence>
<protein>
    <recommendedName>
        <fullName evidence="8">5'-deoxynucleotidase</fullName>
        <ecNumber evidence="8">3.1.3.89</ecNumber>
    </recommendedName>
</protein>
<dbReference type="PANTHER" id="PTHR11845">
    <property type="entry name" value="5'-DEOXYNUCLEOTIDASE HDDC2"/>
    <property type="match status" value="1"/>
</dbReference>
<dbReference type="Proteomes" id="UP000007350">
    <property type="component" value="Unassembled WGS sequence"/>
</dbReference>
<evidence type="ECO:0000256" key="9">
    <source>
        <dbReference type="ARBA" id="ARBA00022723"/>
    </source>
</evidence>
<reference evidence="14 15" key="1">
    <citation type="journal article" date="2012" name="BMC Genomics">
        <title>Comparative genomic analysis of human infective Trypanosoma cruzi lineages with the bat-restricted subspecies T. cruzi marinkellei.</title>
        <authorList>
            <person name="Franzen O."/>
            <person name="Talavera-Lopez C."/>
            <person name="Ochaya S."/>
            <person name="Butler C.E."/>
            <person name="Messenger L.A."/>
            <person name="Lewis M.D."/>
            <person name="Llewellyn M.S."/>
            <person name="Marinkelle C.J."/>
            <person name="Tyler K.M."/>
            <person name="Miles M.A."/>
            <person name="Andersson B."/>
        </authorList>
    </citation>
    <scope>NUCLEOTIDE SEQUENCE [LARGE SCALE GENOMIC DNA]</scope>
    <source>
        <strain evidence="14 15">B7</strain>
    </source>
</reference>
<dbReference type="InterPro" id="IPR039356">
    <property type="entry name" value="YfbR/HDDC2"/>
</dbReference>
<evidence type="ECO:0000256" key="5">
    <source>
        <dbReference type="ARBA" id="ARBA00004074"/>
    </source>
</evidence>
<name>K2N1C9_TRYCR</name>
<evidence type="ECO:0000313" key="15">
    <source>
        <dbReference type="Proteomes" id="UP000007350"/>
    </source>
</evidence>
<dbReference type="GO" id="GO:0005737">
    <property type="term" value="C:cytoplasm"/>
    <property type="evidence" value="ECO:0007669"/>
    <property type="project" value="TreeGrafter"/>
</dbReference>
<dbReference type="Gene3D" id="1.10.3210.10">
    <property type="entry name" value="Hypothetical protein af1432"/>
    <property type="match status" value="1"/>
</dbReference>
<dbReference type="Pfam" id="PF13023">
    <property type="entry name" value="HD_3"/>
    <property type="match status" value="1"/>
</dbReference>
<dbReference type="EMBL" id="AHKC01010623">
    <property type="protein sequence ID" value="EKF31784.1"/>
    <property type="molecule type" value="Genomic_DNA"/>
</dbReference>
<proteinExistence type="inferred from homology"/>
<dbReference type="SMART" id="SM00471">
    <property type="entry name" value="HDc"/>
    <property type="match status" value="1"/>
</dbReference>
<comment type="cofactor">
    <cofactor evidence="2">
        <name>Mn(2+)</name>
        <dbReference type="ChEBI" id="CHEBI:29035"/>
    </cofactor>
</comment>
<dbReference type="InterPro" id="IPR006674">
    <property type="entry name" value="HD_domain"/>
</dbReference>
<dbReference type="GO" id="GO:0002953">
    <property type="term" value="F:5'-deoxynucleotidase activity"/>
    <property type="evidence" value="ECO:0007669"/>
    <property type="project" value="UniProtKB-EC"/>
</dbReference>
<evidence type="ECO:0000256" key="7">
    <source>
        <dbReference type="ARBA" id="ARBA00011738"/>
    </source>
</evidence>
<keyword evidence="15" id="KW-1185">Reference proteome</keyword>